<feature type="region of interest" description="Disordered" evidence="1">
    <location>
        <begin position="1"/>
        <end position="79"/>
    </location>
</feature>
<proteinExistence type="predicted"/>
<dbReference type="EMBL" id="JAVHJO010000009">
    <property type="protein sequence ID" value="KAK6537166.1"/>
    <property type="molecule type" value="Genomic_DNA"/>
</dbReference>
<reference evidence="2 3" key="1">
    <citation type="submission" date="2019-10" db="EMBL/GenBank/DDBJ databases">
        <authorList>
            <person name="Palmer J.M."/>
        </authorList>
    </citation>
    <scope>NUCLEOTIDE SEQUENCE [LARGE SCALE GENOMIC DNA]</scope>
    <source>
        <strain evidence="2 3">TWF694</strain>
    </source>
</reference>
<evidence type="ECO:0000313" key="3">
    <source>
        <dbReference type="Proteomes" id="UP001365542"/>
    </source>
</evidence>
<feature type="compositionally biased region" description="Polar residues" evidence="1">
    <location>
        <begin position="28"/>
        <end position="70"/>
    </location>
</feature>
<dbReference type="Proteomes" id="UP001365542">
    <property type="component" value="Unassembled WGS sequence"/>
</dbReference>
<protein>
    <submittedName>
        <fullName evidence="2">Uncharacterized protein</fullName>
    </submittedName>
</protein>
<evidence type="ECO:0000256" key="1">
    <source>
        <dbReference type="SAM" id="MobiDB-lite"/>
    </source>
</evidence>
<evidence type="ECO:0000313" key="2">
    <source>
        <dbReference type="EMBL" id="KAK6537166.1"/>
    </source>
</evidence>
<dbReference type="AlphaFoldDB" id="A0AAV9X593"/>
<comment type="caution">
    <text evidence="2">The sequence shown here is derived from an EMBL/GenBank/DDBJ whole genome shotgun (WGS) entry which is preliminary data.</text>
</comment>
<keyword evidence="3" id="KW-1185">Reference proteome</keyword>
<organism evidence="2 3">
    <name type="scientific">Orbilia ellipsospora</name>
    <dbReference type="NCBI Taxonomy" id="2528407"/>
    <lineage>
        <taxon>Eukaryota</taxon>
        <taxon>Fungi</taxon>
        <taxon>Dikarya</taxon>
        <taxon>Ascomycota</taxon>
        <taxon>Pezizomycotina</taxon>
        <taxon>Orbiliomycetes</taxon>
        <taxon>Orbiliales</taxon>
        <taxon>Orbiliaceae</taxon>
        <taxon>Orbilia</taxon>
    </lineage>
</organism>
<name>A0AAV9X593_9PEZI</name>
<accession>A0AAV9X593</accession>
<gene>
    <name evidence="2" type="ORF">TWF694_011363</name>
</gene>
<sequence length="79" mass="8287">MERSHGSGFIELTSPISPQQKEIAPSGNEKNTTDDPATSGGTAMKSTTTSGLKKNNSEQVGDSGHSSGSEGITRWLKNH</sequence>